<dbReference type="Proteomes" id="UP000266841">
    <property type="component" value="Unassembled WGS sequence"/>
</dbReference>
<dbReference type="eggNOG" id="ENOG502TAQ1">
    <property type="taxonomic scope" value="Eukaryota"/>
</dbReference>
<dbReference type="EMBL" id="AGNL01001750">
    <property type="protein sequence ID" value="EJK76751.1"/>
    <property type="molecule type" value="Genomic_DNA"/>
</dbReference>
<proteinExistence type="predicted"/>
<protein>
    <submittedName>
        <fullName evidence="1">Uncharacterized protein</fullName>
    </submittedName>
</protein>
<comment type="caution">
    <text evidence="1">The sequence shown here is derived from an EMBL/GenBank/DDBJ whole genome shotgun (WGS) entry which is preliminary data.</text>
</comment>
<organism evidence="1 2">
    <name type="scientific">Thalassiosira oceanica</name>
    <name type="common">Marine diatom</name>
    <dbReference type="NCBI Taxonomy" id="159749"/>
    <lineage>
        <taxon>Eukaryota</taxon>
        <taxon>Sar</taxon>
        <taxon>Stramenopiles</taxon>
        <taxon>Ochrophyta</taxon>
        <taxon>Bacillariophyta</taxon>
        <taxon>Coscinodiscophyceae</taxon>
        <taxon>Thalassiosirophycidae</taxon>
        <taxon>Thalassiosirales</taxon>
        <taxon>Thalassiosiraceae</taxon>
        <taxon>Thalassiosira</taxon>
    </lineage>
</organism>
<dbReference type="AlphaFoldDB" id="K0TN22"/>
<evidence type="ECO:0000313" key="1">
    <source>
        <dbReference type="EMBL" id="EJK76751.1"/>
    </source>
</evidence>
<name>K0TN22_THAOC</name>
<reference evidence="1 2" key="1">
    <citation type="journal article" date="2012" name="Genome Biol.">
        <title>Genome and low-iron response of an oceanic diatom adapted to chronic iron limitation.</title>
        <authorList>
            <person name="Lommer M."/>
            <person name="Specht M."/>
            <person name="Roy A.S."/>
            <person name="Kraemer L."/>
            <person name="Andreson R."/>
            <person name="Gutowska M.A."/>
            <person name="Wolf J."/>
            <person name="Bergner S.V."/>
            <person name="Schilhabel M.B."/>
            <person name="Klostermeier U.C."/>
            <person name="Beiko R.G."/>
            <person name="Rosenstiel P."/>
            <person name="Hippler M."/>
            <person name="Laroche J."/>
        </authorList>
    </citation>
    <scope>NUCLEOTIDE SEQUENCE [LARGE SCALE GENOMIC DNA]</scope>
    <source>
        <strain evidence="1 2">CCMP1005</strain>
    </source>
</reference>
<accession>K0TN22</accession>
<sequence length="247" mass="27521">MTNTTIIAQPLQTNTTNAKTIARPHFQAVLSNSPLVNNSTMSSQPALNKRCSPVHDLTATIDMLARQPRKRIRRTISDGSEAGVRFSPNVTVRTIYPSFQESACKPWLTSEEIDQFRLHGKLLCKSHREARLNNGDDGRDQSVSVAETTKFEYRGVPLRGYEHMTDPTRGAKRRQLKIRAIKSVVEAQSEPGCVSDDSTSSLEEDIARNRRRIANVYKKRSIVALAYSRRVAETDAIVAAGILADDL</sequence>
<dbReference type="OMA" id="ESACKPW"/>
<keyword evidence="2" id="KW-1185">Reference proteome</keyword>
<gene>
    <name evidence="1" type="ORF">THAOC_01471</name>
</gene>
<evidence type="ECO:0000313" key="2">
    <source>
        <dbReference type="Proteomes" id="UP000266841"/>
    </source>
</evidence>